<name>A0AAJ7W8Q6_9HYME</name>
<dbReference type="InterPro" id="IPR029526">
    <property type="entry name" value="PGBD"/>
</dbReference>
<evidence type="ECO:0000259" key="2">
    <source>
        <dbReference type="Pfam" id="PF13843"/>
    </source>
</evidence>
<keyword evidence="3" id="KW-1185">Reference proteome</keyword>
<dbReference type="AlphaFoldDB" id="A0AAJ7W8Q6"/>
<feature type="region of interest" description="Disordered" evidence="1">
    <location>
        <begin position="20"/>
        <end position="70"/>
    </location>
</feature>
<dbReference type="GeneID" id="108622413"/>
<gene>
    <name evidence="4" type="primary">LOC108622413</name>
</gene>
<dbReference type="Proteomes" id="UP000694925">
    <property type="component" value="Unplaced"/>
</dbReference>
<organism evidence="3 4">
    <name type="scientific">Ceratina calcarata</name>
    <dbReference type="NCBI Taxonomy" id="156304"/>
    <lineage>
        <taxon>Eukaryota</taxon>
        <taxon>Metazoa</taxon>
        <taxon>Ecdysozoa</taxon>
        <taxon>Arthropoda</taxon>
        <taxon>Hexapoda</taxon>
        <taxon>Insecta</taxon>
        <taxon>Pterygota</taxon>
        <taxon>Neoptera</taxon>
        <taxon>Endopterygota</taxon>
        <taxon>Hymenoptera</taxon>
        <taxon>Apocrita</taxon>
        <taxon>Aculeata</taxon>
        <taxon>Apoidea</taxon>
        <taxon>Anthophila</taxon>
        <taxon>Apidae</taxon>
        <taxon>Ceratina</taxon>
        <taxon>Zadontomerus</taxon>
    </lineage>
</organism>
<feature type="compositionally biased region" description="Basic and acidic residues" evidence="1">
    <location>
        <begin position="33"/>
        <end position="59"/>
    </location>
</feature>
<dbReference type="PANTHER" id="PTHR46599:SF3">
    <property type="entry name" value="PIGGYBAC TRANSPOSABLE ELEMENT-DERIVED PROTEIN 4"/>
    <property type="match status" value="1"/>
</dbReference>
<proteinExistence type="predicted"/>
<protein>
    <submittedName>
        <fullName evidence="4">PiggyBac transposable element-derived protein 4-like isoform X2</fullName>
    </submittedName>
</protein>
<evidence type="ECO:0000313" key="4">
    <source>
        <dbReference type="RefSeq" id="XP_026667265.1"/>
    </source>
</evidence>
<feature type="domain" description="PiggyBac transposable element-derived protein" evidence="2">
    <location>
        <begin position="99"/>
        <end position="472"/>
    </location>
</feature>
<feature type="compositionally biased region" description="Polar residues" evidence="1">
    <location>
        <begin position="508"/>
        <end position="524"/>
    </location>
</feature>
<dbReference type="PANTHER" id="PTHR46599">
    <property type="entry name" value="PIGGYBAC TRANSPOSABLE ELEMENT-DERIVED PROTEIN 4"/>
    <property type="match status" value="1"/>
</dbReference>
<feature type="region of interest" description="Disordered" evidence="1">
    <location>
        <begin position="508"/>
        <end position="531"/>
    </location>
</feature>
<sequence length="531" mass="62364">MDDAGLVRIIDELCITEEHGDSDEDEQLFAPSRRCDRRIYSDSESSEKESQDEDNKSDSDESLTNFREVNVENDIQYNPRPLFLEMTGPKHMPPNISKPIEYFNLFFTLQFLDMLRIETNRYAQQFFENAGAANTSTTLTWKKTTIKELRAFIAVLLEMGITRRPTIFSYWSQNHRYIPWFGQMFSRNRFQLLCKFFHTVDNSTLPARDNSEYDSTAKFEPVVAHANRKFKFHYSPHQHLSVDESLVRTKSRSALTQYLPNKKHHKWGIKFWMLADGISHYCLLFFCYRGAKDQRDKREIKEKGLAQVVIDNLLSMSNYFIKGYHITVDNFFTSIALARSLFEKNTFLSGTIRSNRKHIPSQLKSKLEVGEYKYQRNREILLLAYREKKSQKKNVLLLSTHGTAANKTIVIRRRNQEREVQKPALIHDYNKYMGGIDVSDMMIYSYLDERRTVKYWKKVVFSIFARMVLNAYILYQHNREGKLMTRLEFITSIIQSISTEWMAEKNMNPESSLGHTSRDSTVPGTTRIRGN</sequence>
<evidence type="ECO:0000256" key="1">
    <source>
        <dbReference type="SAM" id="MobiDB-lite"/>
    </source>
</evidence>
<accession>A0AAJ7W8Q6</accession>
<dbReference type="RefSeq" id="XP_026667265.1">
    <property type="nucleotide sequence ID" value="XM_026811464.1"/>
</dbReference>
<reference evidence="4" key="1">
    <citation type="submission" date="2025-08" db="UniProtKB">
        <authorList>
            <consortium name="RefSeq"/>
        </authorList>
    </citation>
    <scope>IDENTIFICATION</scope>
    <source>
        <tissue evidence="4">Whole body</tissue>
    </source>
</reference>
<dbReference type="Pfam" id="PF13843">
    <property type="entry name" value="DDE_Tnp_1_7"/>
    <property type="match status" value="1"/>
</dbReference>
<evidence type="ECO:0000313" key="3">
    <source>
        <dbReference type="Proteomes" id="UP000694925"/>
    </source>
</evidence>